<dbReference type="GO" id="GO:0016075">
    <property type="term" value="P:rRNA catabolic process"/>
    <property type="evidence" value="ECO:0007669"/>
    <property type="project" value="TreeGrafter"/>
</dbReference>
<dbReference type="InterPro" id="IPR011067">
    <property type="entry name" value="Plasmid_toxin/cell-grow_inhib"/>
</dbReference>
<dbReference type="RefSeq" id="WP_189062890.1">
    <property type="nucleotide sequence ID" value="NZ_BMQG01000033.1"/>
</dbReference>
<comment type="function">
    <text evidence="1">Toxic component of a type II toxin-antitoxin (TA) system.</text>
</comment>
<keyword evidence="1" id="KW-0540">Nuclease</keyword>
<dbReference type="PANTHER" id="PTHR33988:SF1">
    <property type="entry name" value="ENDORIBONUCLEASE MAZF7-RELATED"/>
    <property type="match status" value="1"/>
</dbReference>
<reference evidence="3" key="1">
    <citation type="journal article" date="2019" name="Int. J. Syst. Evol. Microbiol.">
        <title>The Global Catalogue of Microorganisms (GCM) 10K type strain sequencing project: providing services to taxonomists for standard genome sequencing and annotation.</title>
        <authorList>
            <consortium name="The Broad Institute Genomics Platform"/>
            <consortium name="The Broad Institute Genome Sequencing Center for Infectious Disease"/>
            <person name="Wu L."/>
            <person name="Ma J."/>
        </authorList>
    </citation>
    <scope>NUCLEOTIDE SEQUENCE [LARGE SCALE GENOMIC DNA]</scope>
    <source>
        <strain evidence="3">JCM 31047</strain>
    </source>
</reference>
<dbReference type="Proteomes" id="UP000600547">
    <property type="component" value="Unassembled WGS sequence"/>
</dbReference>
<keyword evidence="1" id="KW-0255">Endonuclease</keyword>
<organism evidence="2 3">
    <name type="scientific">Deinococcus arenae</name>
    <dbReference type="NCBI Taxonomy" id="1452751"/>
    <lineage>
        <taxon>Bacteria</taxon>
        <taxon>Thermotogati</taxon>
        <taxon>Deinococcota</taxon>
        <taxon>Deinococci</taxon>
        <taxon>Deinococcales</taxon>
        <taxon>Deinococcaceae</taxon>
        <taxon>Deinococcus</taxon>
    </lineage>
</organism>
<dbReference type="EC" id="3.1.-.-" evidence="1"/>
<comment type="caution">
    <text evidence="2">The sequence shown here is derived from an EMBL/GenBank/DDBJ whole genome shotgun (WGS) entry which is preliminary data.</text>
</comment>
<gene>
    <name evidence="2" type="primary">mazF9</name>
    <name evidence="2" type="ORF">GCM10008956_39560</name>
</gene>
<dbReference type="GO" id="GO:0004521">
    <property type="term" value="F:RNA endonuclease activity"/>
    <property type="evidence" value="ECO:0007669"/>
    <property type="project" value="TreeGrafter"/>
</dbReference>
<comment type="similarity">
    <text evidence="1">Belongs to the PemK/MazF family.</text>
</comment>
<evidence type="ECO:0000313" key="2">
    <source>
        <dbReference type="EMBL" id="GGM59946.1"/>
    </source>
</evidence>
<dbReference type="Pfam" id="PF02452">
    <property type="entry name" value="PemK_toxin"/>
    <property type="match status" value="1"/>
</dbReference>
<dbReference type="InterPro" id="IPR003477">
    <property type="entry name" value="PemK-like"/>
</dbReference>
<accession>A0A8H9GXK7</accession>
<dbReference type="GO" id="GO:0003677">
    <property type="term" value="F:DNA binding"/>
    <property type="evidence" value="ECO:0007669"/>
    <property type="project" value="InterPro"/>
</dbReference>
<evidence type="ECO:0000256" key="1">
    <source>
        <dbReference type="PIRNR" id="PIRNR033490"/>
    </source>
</evidence>
<dbReference type="GO" id="GO:0016787">
    <property type="term" value="F:hydrolase activity"/>
    <property type="evidence" value="ECO:0007669"/>
    <property type="project" value="UniProtKB-KW"/>
</dbReference>
<evidence type="ECO:0000313" key="3">
    <source>
        <dbReference type="Proteomes" id="UP000600547"/>
    </source>
</evidence>
<protein>
    <recommendedName>
        <fullName evidence="1">mRNA interferase</fullName>
        <ecNumber evidence="1">3.1.-.-</ecNumber>
    </recommendedName>
</protein>
<name>A0A8H9GXK7_9DEIO</name>
<dbReference type="GO" id="GO:0006402">
    <property type="term" value="P:mRNA catabolic process"/>
    <property type="evidence" value="ECO:0007669"/>
    <property type="project" value="TreeGrafter"/>
</dbReference>
<keyword evidence="3" id="KW-1185">Reference proteome</keyword>
<dbReference type="PANTHER" id="PTHR33988">
    <property type="entry name" value="ENDORIBONUCLEASE MAZF-RELATED"/>
    <property type="match status" value="1"/>
</dbReference>
<keyword evidence="1" id="KW-0378">Hydrolase</keyword>
<dbReference type="SUPFAM" id="SSF50118">
    <property type="entry name" value="Cell growth inhibitor/plasmid maintenance toxic component"/>
    <property type="match status" value="1"/>
</dbReference>
<proteinExistence type="inferred from homology"/>
<dbReference type="Gene3D" id="2.30.30.110">
    <property type="match status" value="1"/>
</dbReference>
<dbReference type="PIRSF" id="PIRSF033490">
    <property type="entry name" value="MazF"/>
    <property type="match status" value="1"/>
</dbReference>
<sequence>MRRGDLYLADLDPARPSEADKRRPVVIVSSDAMNRTVDRLGAGAVTVVPVTSNVTRIYDFQVLLPAEQTGLTQDSKAQAEQIRTISFSRLSAAPIGVVPPELMRRLDDALRLHLALT</sequence>
<dbReference type="AlphaFoldDB" id="A0A8H9GXK7"/>
<dbReference type="EMBL" id="BMQG01000033">
    <property type="protein sequence ID" value="GGM59946.1"/>
    <property type="molecule type" value="Genomic_DNA"/>
</dbReference>